<name>A0A1N6X8J9_9FLAO</name>
<dbReference type="Proteomes" id="UP000186953">
    <property type="component" value="Unassembled WGS sequence"/>
</dbReference>
<keyword evidence="2" id="KW-1185">Reference proteome</keyword>
<proteinExistence type="predicted"/>
<reference evidence="2" key="1">
    <citation type="submission" date="2017-01" db="EMBL/GenBank/DDBJ databases">
        <authorList>
            <person name="Varghese N."/>
            <person name="Submissions S."/>
        </authorList>
    </citation>
    <scope>NUCLEOTIDE SEQUENCE [LARGE SCALE GENOMIC DNA]</scope>
    <source>
        <strain evidence="2">DSM 15366</strain>
    </source>
</reference>
<organism evidence="1 2">
    <name type="scientific">Maribacter ulvicola</name>
    <dbReference type="NCBI Taxonomy" id="228959"/>
    <lineage>
        <taxon>Bacteria</taxon>
        <taxon>Pseudomonadati</taxon>
        <taxon>Bacteroidota</taxon>
        <taxon>Flavobacteriia</taxon>
        <taxon>Flavobacteriales</taxon>
        <taxon>Flavobacteriaceae</taxon>
        <taxon>Maribacter</taxon>
    </lineage>
</organism>
<evidence type="ECO:0000313" key="2">
    <source>
        <dbReference type="Proteomes" id="UP000186953"/>
    </source>
</evidence>
<dbReference type="AlphaFoldDB" id="A0A1N6X8J9"/>
<evidence type="ECO:0008006" key="3">
    <source>
        <dbReference type="Google" id="ProtNLM"/>
    </source>
</evidence>
<evidence type="ECO:0000313" key="1">
    <source>
        <dbReference type="EMBL" id="SIQ98646.1"/>
    </source>
</evidence>
<dbReference type="RefSeq" id="WP_076548931.1">
    <property type="nucleotide sequence ID" value="NZ_FTMA01000005.1"/>
</dbReference>
<dbReference type="OrthoDB" id="1162179at2"/>
<dbReference type="PANTHER" id="PTHR39473">
    <property type="match status" value="1"/>
</dbReference>
<dbReference type="STRING" id="228959.SAMN05421797_10529"/>
<dbReference type="EMBL" id="FTMA01000005">
    <property type="protein sequence ID" value="SIQ98646.1"/>
    <property type="molecule type" value="Genomic_DNA"/>
</dbReference>
<accession>A0A1N6X8J9</accession>
<dbReference type="PANTHER" id="PTHR39473:SF1">
    <property type="entry name" value="DINB-LIKE DOMAIN-CONTAINING PROTEIN"/>
    <property type="match status" value="1"/>
</dbReference>
<protein>
    <recommendedName>
        <fullName evidence="3">DinB family protein</fullName>
    </recommendedName>
</protein>
<gene>
    <name evidence="1" type="ORF">SAMN05421797_10529</name>
</gene>
<sequence>MELQTGLKTIFNSLEEVLLQLKKHEYQHPLNILSNASIGQHTRHIIELFLELEKGYLKGQVNYDLRQRDLELESNIDYCLNKIQEVKVGLGKCDKDLSLVYDCGSGLIIMKTNYKREFIYNVEHMVHHEALIRIGLSNFKHVNIPETFGVAYSTQKFRRKCAR</sequence>